<dbReference type="OrthoDB" id="364348at2759"/>
<keyword evidence="2" id="KW-0472">Membrane</keyword>
<dbReference type="GO" id="GO:0006906">
    <property type="term" value="P:vesicle fusion"/>
    <property type="evidence" value="ECO:0007669"/>
    <property type="project" value="TreeGrafter"/>
</dbReference>
<dbReference type="SUPFAM" id="SSF58038">
    <property type="entry name" value="SNARE fusion complex"/>
    <property type="match status" value="1"/>
</dbReference>
<dbReference type="Proteomes" id="UP000631114">
    <property type="component" value="Unassembled WGS sequence"/>
</dbReference>
<dbReference type="GO" id="GO:0006887">
    <property type="term" value="P:exocytosis"/>
    <property type="evidence" value="ECO:0007669"/>
    <property type="project" value="TreeGrafter"/>
</dbReference>
<name>A0A835H462_9MAGN</name>
<keyword evidence="2" id="KW-0812">Transmembrane</keyword>
<dbReference type="GO" id="GO:0000149">
    <property type="term" value="F:SNARE binding"/>
    <property type="evidence" value="ECO:0007669"/>
    <property type="project" value="TreeGrafter"/>
</dbReference>
<dbReference type="Gene3D" id="1.20.5.110">
    <property type="match status" value="1"/>
</dbReference>
<dbReference type="PANTHER" id="PTHR19957">
    <property type="entry name" value="SYNTAXIN"/>
    <property type="match status" value="1"/>
</dbReference>
<proteinExistence type="predicted"/>
<gene>
    <name evidence="4" type="ORF">IFM89_013537</name>
</gene>
<keyword evidence="1" id="KW-0813">Transport</keyword>
<feature type="transmembrane region" description="Helical" evidence="2">
    <location>
        <begin position="85"/>
        <end position="101"/>
    </location>
</feature>
<keyword evidence="1" id="KW-0653">Protein transport</keyword>
<evidence type="ECO:0000259" key="3">
    <source>
        <dbReference type="PROSITE" id="PS50192"/>
    </source>
</evidence>
<dbReference type="GO" id="GO:0005886">
    <property type="term" value="C:plasma membrane"/>
    <property type="evidence" value="ECO:0007669"/>
    <property type="project" value="TreeGrafter"/>
</dbReference>
<dbReference type="PANTHER" id="PTHR19957:SF80">
    <property type="entry name" value="SYNTAXIN-121"/>
    <property type="match status" value="1"/>
</dbReference>
<dbReference type="EMBL" id="JADFTS010000008">
    <property type="protein sequence ID" value="KAF9592311.1"/>
    <property type="molecule type" value="Genomic_DNA"/>
</dbReference>
<keyword evidence="2" id="KW-1133">Transmembrane helix</keyword>
<dbReference type="InterPro" id="IPR000727">
    <property type="entry name" value="T_SNARE_dom"/>
</dbReference>
<keyword evidence="5" id="KW-1185">Reference proteome</keyword>
<dbReference type="GO" id="GO:0031201">
    <property type="term" value="C:SNARE complex"/>
    <property type="evidence" value="ECO:0007669"/>
    <property type="project" value="TreeGrafter"/>
</dbReference>
<evidence type="ECO:0000256" key="2">
    <source>
        <dbReference type="SAM" id="Phobius"/>
    </source>
</evidence>
<dbReference type="GO" id="GO:0006886">
    <property type="term" value="P:intracellular protein transport"/>
    <property type="evidence" value="ECO:0007669"/>
    <property type="project" value="TreeGrafter"/>
</dbReference>
<dbReference type="GO" id="GO:0005484">
    <property type="term" value="F:SNAP receptor activity"/>
    <property type="evidence" value="ECO:0007669"/>
    <property type="project" value="TreeGrafter"/>
</dbReference>
<evidence type="ECO:0000256" key="1">
    <source>
        <dbReference type="ARBA" id="ARBA00022927"/>
    </source>
</evidence>
<accession>A0A835H462</accession>
<sequence>MFQDAVQEQGLIAKTTLMQQRSDGLKDLEKRMSELHEVFSDMAVLIKVQGKHIYDVENQVEKAISGGTQPLANAKPHKRCTRTRILIVVIIIILISVILIIERKRVLKFLNPGHSY</sequence>
<dbReference type="SMART" id="SM00397">
    <property type="entry name" value="t_SNARE"/>
    <property type="match status" value="1"/>
</dbReference>
<dbReference type="AlphaFoldDB" id="A0A835H462"/>
<organism evidence="4 5">
    <name type="scientific">Coptis chinensis</name>
    <dbReference type="NCBI Taxonomy" id="261450"/>
    <lineage>
        <taxon>Eukaryota</taxon>
        <taxon>Viridiplantae</taxon>
        <taxon>Streptophyta</taxon>
        <taxon>Embryophyta</taxon>
        <taxon>Tracheophyta</taxon>
        <taxon>Spermatophyta</taxon>
        <taxon>Magnoliopsida</taxon>
        <taxon>Ranunculales</taxon>
        <taxon>Ranunculaceae</taxon>
        <taxon>Coptidoideae</taxon>
        <taxon>Coptis</taxon>
    </lineage>
</organism>
<dbReference type="PROSITE" id="PS50192">
    <property type="entry name" value="T_SNARE"/>
    <property type="match status" value="1"/>
</dbReference>
<evidence type="ECO:0000313" key="4">
    <source>
        <dbReference type="EMBL" id="KAF9592311.1"/>
    </source>
</evidence>
<dbReference type="GO" id="GO:0012505">
    <property type="term" value="C:endomembrane system"/>
    <property type="evidence" value="ECO:0007669"/>
    <property type="project" value="TreeGrafter"/>
</dbReference>
<comment type="caution">
    <text evidence="4">The sequence shown here is derived from an EMBL/GenBank/DDBJ whole genome shotgun (WGS) entry which is preliminary data.</text>
</comment>
<evidence type="ECO:0000313" key="5">
    <source>
        <dbReference type="Proteomes" id="UP000631114"/>
    </source>
</evidence>
<feature type="domain" description="T-SNARE coiled-coil homology" evidence="3">
    <location>
        <begin position="15"/>
        <end position="61"/>
    </location>
</feature>
<dbReference type="GO" id="GO:0048278">
    <property type="term" value="P:vesicle docking"/>
    <property type="evidence" value="ECO:0007669"/>
    <property type="project" value="TreeGrafter"/>
</dbReference>
<reference evidence="4 5" key="1">
    <citation type="submission" date="2020-10" db="EMBL/GenBank/DDBJ databases">
        <title>The Coptis chinensis genome and diversification of protoberbering-type alkaloids.</title>
        <authorList>
            <person name="Wang B."/>
            <person name="Shu S."/>
            <person name="Song C."/>
            <person name="Liu Y."/>
        </authorList>
    </citation>
    <scope>NUCLEOTIDE SEQUENCE [LARGE SCALE GENOMIC DNA]</scope>
    <source>
        <strain evidence="4">HL-2020</strain>
        <tissue evidence="4">Leaf</tissue>
    </source>
</reference>
<protein>
    <recommendedName>
        <fullName evidence="3">t-SNARE coiled-coil homology domain-containing protein</fullName>
    </recommendedName>
</protein>
<dbReference type="InterPro" id="IPR045242">
    <property type="entry name" value="Syntaxin"/>
</dbReference>